<keyword evidence="1" id="KW-0472">Membrane</keyword>
<evidence type="ECO:0008006" key="4">
    <source>
        <dbReference type="Google" id="ProtNLM"/>
    </source>
</evidence>
<evidence type="ECO:0000313" key="3">
    <source>
        <dbReference type="Proteomes" id="UP000634004"/>
    </source>
</evidence>
<accession>A0A8J3CTG8</accession>
<keyword evidence="1" id="KW-1133">Transmembrane helix</keyword>
<dbReference type="GO" id="GO:0009271">
    <property type="term" value="P:phage shock"/>
    <property type="evidence" value="ECO:0007669"/>
    <property type="project" value="InterPro"/>
</dbReference>
<sequence>MFRPEILVFMIPIVAIFMGVASKMLKTHYDHKERMGGGGTPESGTHRVELEQMSRIADILDQRVKVLERILDDEIPNWRDKA</sequence>
<keyword evidence="1" id="KW-0812">Transmembrane</keyword>
<keyword evidence="3" id="KW-1185">Reference proteome</keyword>
<organism evidence="2 3">
    <name type="scientific">Algimonas arctica</name>
    <dbReference type="NCBI Taxonomy" id="1479486"/>
    <lineage>
        <taxon>Bacteria</taxon>
        <taxon>Pseudomonadati</taxon>
        <taxon>Pseudomonadota</taxon>
        <taxon>Alphaproteobacteria</taxon>
        <taxon>Maricaulales</taxon>
        <taxon>Robiginitomaculaceae</taxon>
        <taxon>Algimonas</taxon>
    </lineage>
</organism>
<reference evidence="2" key="1">
    <citation type="journal article" date="2014" name="Int. J. Syst. Evol. Microbiol.">
        <title>Complete genome sequence of Corynebacterium casei LMG S-19264T (=DSM 44701T), isolated from a smear-ripened cheese.</title>
        <authorList>
            <consortium name="US DOE Joint Genome Institute (JGI-PGF)"/>
            <person name="Walter F."/>
            <person name="Albersmeier A."/>
            <person name="Kalinowski J."/>
            <person name="Ruckert C."/>
        </authorList>
    </citation>
    <scope>NUCLEOTIDE SEQUENCE</scope>
    <source>
        <strain evidence="2">KCTC 32513</strain>
    </source>
</reference>
<reference evidence="2" key="2">
    <citation type="submission" date="2020-09" db="EMBL/GenBank/DDBJ databases">
        <authorList>
            <person name="Sun Q."/>
            <person name="Kim S."/>
        </authorList>
    </citation>
    <scope>NUCLEOTIDE SEQUENCE</scope>
    <source>
        <strain evidence="2">KCTC 32513</strain>
    </source>
</reference>
<feature type="transmembrane region" description="Helical" evidence="1">
    <location>
        <begin position="6"/>
        <end position="25"/>
    </location>
</feature>
<dbReference type="Pfam" id="PF06667">
    <property type="entry name" value="PspB"/>
    <property type="match status" value="1"/>
</dbReference>
<name>A0A8J3CTG8_9PROT</name>
<evidence type="ECO:0000313" key="2">
    <source>
        <dbReference type="EMBL" id="GHA99418.1"/>
    </source>
</evidence>
<comment type="caution">
    <text evidence="2">The sequence shown here is derived from an EMBL/GenBank/DDBJ whole genome shotgun (WGS) entry which is preliminary data.</text>
</comment>
<dbReference type="Proteomes" id="UP000634004">
    <property type="component" value="Unassembled WGS sequence"/>
</dbReference>
<dbReference type="RefSeq" id="WP_189498538.1">
    <property type="nucleotide sequence ID" value="NZ_BMZH01000010.1"/>
</dbReference>
<gene>
    <name evidence="2" type="ORF">GCM10009069_22750</name>
</gene>
<dbReference type="EMBL" id="BMZH01000010">
    <property type="protein sequence ID" value="GHA99418.1"/>
    <property type="molecule type" value="Genomic_DNA"/>
</dbReference>
<proteinExistence type="predicted"/>
<dbReference type="InterPro" id="IPR009554">
    <property type="entry name" value="Phageshock_PspB"/>
</dbReference>
<evidence type="ECO:0000256" key="1">
    <source>
        <dbReference type="SAM" id="Phobius"/>
    </source>
</evidence>
<dbReference type="AlphaFoldDB" id="A0A8J3CTG8"/>
<protein>
    <recommendedName>
        <fullName evidence="4">Envelope stress response membrane protein PspB</fullName>
    </recommendedName>
</protein>
<dbReference type="GO" id="GO:0006355">
    <property type="term" value="P:regulation of DNA-templated transcription"/>
    <property type="evidence" value="ECO:0007669"/>
    <property type="project" value="InterPro"/>
</dbReference>